<accession>A0A0N7MTI1</accession>
<accession>A0A0P1LAB7</accession>
<dbReference type="Proteomes" id="UP000182200">
    <property type="component" value="Unassembled WGS sequence"/>
</dbReference>
<accession>A0A0P1MPB8</accession>
<dbReference type="STRING" id="1633631.GCA_001442925_00675"/>
<dbReference type="OrthoDB" id="9772014at2"/>
<evidence type="ECO:0000313" key="5">
    <source>
        <dbReference type="Proteomes" id="UP000182200"/>
    </source>
</evidence>
<dbReference type="AlphaFoldDB" id="A0A0P1P539"/>
<dbReference type="Gene3D" id="2.40.160.60">
    <property type="entry name" value="Outer membrane protein transport protein (OMPP1/FadL/TodX)"/>
    <property type="match status" value="1"/>
</dbReference>
<accession>A0A0P1LFI9</accession>
<dbReference type="EMBL" id="FAOP01000003">
    <property type="protein sequence ID" value="CUU03038.1"/>
    <property type="molecule type" value="Genomic_DNA"/>
</dbReference>
<accession>A0A0P1LBJ3</accession>
<name>A0A0P1P539_9BACT</name>
<evidence type="ECO:0000313" key="4">
    <source>
        <dbReference type="Proteomes" id="UP000182011"/>
    </source>
</evidence>
<reference evidence="3 4" key="1">
    <citation type="submission" date="2015-11" db="EMBL/GenBank/DDBJ databases">
        <authorList>
            <person name="Zhang Y."/>
            <person name="Guo Z."/>
        </authorList>
    </citation>
    <scope>NUCLEOTIDE SEQUENCE [LARGE SCALE GENOMIC DNA]</scope>
    <source>
        <strain evidence="3">JGI-4</strain>
    </source>
</reference>
<dbReference type="Proteomes" id="UP000182011">
    <property type="component" value="Unassembled WGS sequence"/>
</dbReference>
<evidence type="ECO:0000313" key="2">
    <source>
        <dbReference type="EMBL" id="CUS91229.1"/>
    </source>
</evidence>
<accession>A0A0P1M8S0</accession>
<accession>A0A0S4MVJ9</accession>
<dbReference type="RefSeq" id="WP_075426999.1">
    <property type="nucleotide sequence ID" value="NZ_CZVI01000023.1"/>
</dbReference>
<sequence length="342" mass="38560">MKVKLFWLIFSLLIFSLVYSDNSKYAGEFLRIPVGARALGMGGAFIAIANDGSSFYYNPAGVAISEDGLLSFMYSSHFGGIADPLASFFHFGFIKSVQKVGFALNWVRLSVDNIPNTPDFTNIETPIDRENLVKNYNGGSFFSDVEDAFYFSFSREFKFNINFGWSRYKVPVSLPVGINFKLVNQKLGFEKGTGFGFDAGVMFRFSMDDFLQRGNMGDVSISLVLKDIGKTRISWSTRREHFVESTLMFGISYTLPVNFINSKITFAYGSQNSYLTDKLYGIEYGYRDLLFVRFGKNIENLTIGAGLKVDFFIVDYVFLLHDLGPVHRVSGSLIIDKILKKL</sequence>
<dbReference type="InterPro" id="IPR005362">
    <property type="entry name" value="UPF0164"/>
</dbReference>
<evidence type="ECO:0000313" key="3">
    <source>
        <dbReference type="EMBL" id="CUU03038.1"/>
    </source>
</evidence>
<dbReference type="Pfam" id="PF03687">
    <property type="entry name" value="UPF0164"/>
    <property type="match status" value="1"/>
</dbReference>
<dbReference type="EMBL" id="CZVI01000023">
    <property type="protein sequence ID" value="CUS91229.1"/>
    <property type="molecule type" value="Genomic_DNA"/>
</dbReference>
<gene>
    <name evidence="3" type="ORF">JGI4_00675</name>
    <name evidence="2" type="ORF">JGI8_01523</name>
</gene>
<accession>A0A0P1P539</accession>
<organism evidence="3 4">
    <name type="scientific">Candidatus Kryptonium thompsonii</name>
    <dbReference type="NCBI Taxonomy" id="1633631"/>
    <lineage>
        <taxon>Bacteria</taxon>
        <taxon>Pseudomonadati</taxon>
        <taxon>Candidatus Kryptoniota</taxon>
        <taxon>Candidatus Kryptonium</taxon>
    </lineage>
</organism>
<keyword evidence="5" id="KW-1185">Reference proteome</keyword>
<protein>
    <recommendedName>
        <fullName evidence="6">PorV/PorQ family protein</fullName>
    </recommendedName>
</protein>
<reference evidence="2 5" key="2">
    <citation type="submission" date="2015-11" db="EMBL/GenBank/DDBJ databases">
        <authorList>
            <person name="Varghese N."/>
        </authorList>
    </citation>
    <scope>NUCLEOTIDE SEQUENCE [LARGE SCALE GENOMIC DNA]</scope>
    <source>
        <strain evidence="2 5">JGI-8</strain>
    </source>
</reference>
<accession>A0A0P1MK04</accession>
<comment type="similarity">
    <text evidence="1">Belongs to the UPF0164 family.</text>
</comment>
<accession>A0A0P1LRE8</accession>
<proteinExistence type="inferred from homology"/>
<evidence type="ECO:0008006" key="6">
    <source>
        <dbReference type="Google" id="ProtNLM"/>
    </source>
</evidence>
<accession>A0A0N7MSB3</accession>
<evidence type="ECO:0000256" key="1">
    <source>
        <dbReference type="ARBA" id="ARBA00005846"/>
    </source>
</evidence>